<comment type="similarity">
    <text evidence="2">Belongs to the CDP-alcohol phosphatidyltransferase class-I family.</text>
</comment>
<name>A0A3B1D2K8_9ZZZZ</name>
<dbReference type="GO" id="GO:0016020">
    <property type="term" value="C:membrane"/>
    <property type="evidence" value="ECO:0007669"/>
    <property type="project" value="UniProtKB-SubCell"/>
</dbReference>
<dbReference type="PROSITE" id="PS00379">
    <property type="entry name" value="CDP_ALCOHOL_P_TRANSF"/>
    <property type="match status" value="1"/>
</dbReference>
<evidence type="ECO:0000256" key="11">
    <source>
        <dbReference type="SAM" id="Phobius"/>
    </source>
</evidence>
<accession>A0A3B1D2K8</accession>
<evidence type="ECO:0000256" key="9">
    <source>
        <dbReference type="ARBA" id="ARBA00023209"/>
    </source>
</evidence>
<dbReference type="InterPro" id="IPR048254">
    <property type="entry name" value="CDP_ALCOHOL_P_TRANSF_CS"/>
</dbReference>
<dbReference type="EC" id="2.7.8.5" evidence="12"/>
<dbReference type="InterPro" id="IPR043130">
    <property type="entry name" value="CDP-OH_PTrfase_TM_dom"/>
</dbReference>
<comment type="subcellular location">
    <subcellularLocation>
        <location evidence="1">Membrane</location>
        <topology evidence="1">Multi-pass membrane protein</topology>
    </subcellularLocation>
</comment>
<keyword evidence="7" id="KW-0443">Lipid metabolism</keyword>
<evidence type="ECO:0000256" key="4">
    <source>
        <dbReference type="ARBA" id="ARBA00022679"/>
    </source>
</evidence>
<dbReference type="PANTHER" id="PTHR14269:SF62">
    <property type="entry name" value="CDP-DIACYLGLYCEROL--GLYCEROL-3-PHOSPHATE 3-PHOSPHATIDYLTRANSFERASE 1, CHLOROPLASTIC"/>
    <property type="match status" value="1"/>
</dbReference>
<dbReference type="AlphaFoldDB" id="A0A3B1D2K8"/>
<dbReference type="InterPro" id="IPR004570">
    <property type="entry name" value="Phosphatidylglycerol_P_synth"/>
</dbReference>
<dbReference type="PIRSF" id="PIRSF000847">
    <property type="entry name" value="Phos_ph_gly_syn"/>
    <property type="match status" value="1"/>
</dbReference>
<keyword evidence="8 11" id="KW-0472">Membrane</keyword>
<evidence type="ECO:0000256" key="6">
    <source>
        <dbReference type="ARBA" id="ARBA00022989"/>
    </source>
</evidence>
<feature type="transmembrane region" description="Helical" evidence="11">
    <location>
        <begin position="6"/>
        <end position="24"/>
    </location>
</feature>
<feature type="transmembrane region" description="Helical" evidence="11">
    <location>
        <begin position="126"/>
        <end position="146"/>
    </location>
</feature>
<evidence type="ECO:0000256" key="5">
    <source>
        <dbReference type="ARBA" id="ARBA00022692"/>
    </source>
</evidence>
<keyword evidence="4 12" id="KW-0808">Transferase</keyword>
<feature type="transmembrane region" description="Helical" evidence="11">
    <location>
        <begin position="31"/>
        <end position="51"/>
    </location>
</feature>
<keyword evidence="5 11" id="KW-0812">Transmembrane</keyword>
<keyword evidence="9" id="KW-0594">Phospholipid biosynthesis</keyword>
<dbReference type="GO" id="GO:0046474">
    <property type="term" value="P:glycerophospholipid biosynthetic process"/>
    <property type="evidence" value="ECO:0007669"/>
    <property type="project" value="TreeGrafter"/>
</dbReference>
<dbReference type="InterPro" id="IPR000462">
    <property type="entry name" value="CDP-OH_P_trans"/>
</dbReference>
<organism evidence="12">
    <name type="scientific">hydrothermal vent metagenome</name>
    <dbReference type="NCBI Taxonomy" id="652676"/>
    <lineage>
        <taxon>unclassified sequences</taxon>
        <taxon>metagenomes</taxon>
        <taxon>ecological metagenomes</taxon>
    </lineage>
</organism>
<protein>
    <submittedName>
        <fullName evidence="12">CDP-diacylglycerol--glycerol-3-phosphate 3-phosphatidyltransferase</fullName>
        <ecNumber evidence="12">2.7.8.5</ecNumber>
    </submittedName>
</protein>
<evidence type="ECO:0000256" key="7">
    <source>
        <dbReference type="ARBA" id="ARBA00023098"/>
    </source>
</evidence>
<evidence type="ECO:0000313" key="12">
    <source>
        <dbReference type="EMBL" id="VAX36379.1"/>
    </source>
</evidence>
<dbReference type="Pfam" id="PF01066">
    <property type="entry name" value="CDP-OH_P_transf"/>
    <property type="match status" value="1"/>
</dbReference>
<sequence length="192" mass="22057">MNLPNVLTMLRIFMVFIFVSLLPHEGLSFKVSALAIFIIASLTDFFDGYYARKYNLITSFGKIMDPIADKFLVLAAFYMFTLMVFIPIWMFVVIALRELLLTGLRLIAVRHGIVLAAEGMGKVKTVLQMGAIISFLIFLILIELVTKGRCPEIYALRVYLWSYTLMFFVVGITVFSGMAFLWNNRRNFQHVR</sequence>
<reference evidence="12" key="1">
    <citation type="submission" date="2018-06" db="EMBL/GenBank/DDBJ databases">
        <authorList>
            <person name="Zhirakovskaya E."/>
        </authorList>
    </citation>
    <scope>NUCLEOTIDE SEQUENCE</scope>
</reference>
<feature type="transmembrane region" description="Helical" evidence="11">
    <location>
        <begin position="158"/>
        <end position="182"/>
    </location>
</feature>
<feature type="transmembrane region" description="Helical" evidence="11">
    <location>
        <begin position="71"/>
        <end position="96"/>
    </location>
</feature>
<dbReference type="NCBIfam" id="TIGR00560">
    <property type="entry name" value="pgsA"/>
    <property type="match status" value="1"/>
</dbReference>
<gene>
    <name evidence="12" type="ORF">MNBD_UNCLBAC01-1020</name>
</gene>
<dbReference type="Gene3D" id="1.20.120.1760">
    <property type="match status" value="1"/>
</dbReference>
<keyword evidence="10" id="KW-1208">Phospholipid metabolism</keyword>
<evidence type="ECO:0000256" key="1">
    <source>
        <dbReference type="ARBA" id="ARBA00004141"/>
    </source>
</evidence>
<dbReference type="GO" id="GO:0008444">
    <property type="term" value="F:CDP-diacylglycerol-glycerol-3-phosphate 3-phosphatidyltransferase activity"/>
    <property type="evidence" value="ECO:0007669"/>
    <property type="project" value="UniProtKB-EC"/>
</dbReference>
<dbReference type="PANTHER" id="PTHR14269">
    <property type="entry name" value="CDP-DIACYLGLYCEROL--GLYCEROL-3-PHOSPHATE 3-PHOSPHATIDYLTRANSFERASE-RELATED"/>
    <property type="match status" value="1"/>
</dbReference>
<evidence type="ECO:0000256" key="10">
    <source>
        <dbReference type="ARBA" id="ARBA00023264"/>
    </source>
</evidence>
<proteinExistence type="inferred from homology"/>
<dbReference type="EMBL" id="UOGJ01000094">
    <property type="protein sequence ID" value="VAX36379.1"/>
    <property type="molecule type" value="Genomic_DNA"/>
</dbReference>
<keyword evidence="3" id="KW-0444">Lipid biosynthesis</keyword>
<dbReference type="InterPro" id="IPR050324">
    <property type="entry name" value="CDP-alcohol_PTase-I"/>
</dbReference>
<evidence type="ECO:0000256" key="2">
    <source>
        <dbReference type="ARBA" id="ARBA00010441"/>
    </source>
</evidence>
<evidence type="ECO:0000256" key="3">
    <source>
        <dbReference type="ARBA" id="ARBA00022516"/>
    </source>
</evidence>
<keyword evidence="6 11" id="KW-1133">Transmembrane helix</keyword>
<evidence type="ECO:0000256" key="8">
    <source>
        <dbReference type="ARBA" id="ARBA00023136"/>
    </source>
</evidence>